<accession>A0ACC0ZTS1</accession>
<keyword evidence="2" id="KW-1185">Reference proteome</keyword>
<gene>
    <name evidence="1" type="ORF">Patl1_34676</name>
</gene>
<dbReference type="EMBL" id="CM047910">
    <property type="protein sequence ID" value="KAJ0075989.1"/>
    <property type="molecule type" value="Genomic_DNA"/>
</dbReference>
<dbReference type="Proteomes" id="UP001164250">
    <property type="component" value="Chromosome 15"/>
</dbReference>
<evidence type="ECO:0000313" key="2">
    <source>
        <dbReference type="Proteomes" id="UP001164250"/>
    </source>
</evidence>
<name>A0ACC0ZTS1_9ROSI</name>
<evidence type="ECO:0000313" key="1">
    <source>
        <dbReference type="EMBL" id="KAJ0075989.1"/>
    </source>
</evidence>
<organism evidence="1 2">
    <name type="scientific">Pistacia atlantica</name>
    <dbReference type="NCBI Taxonomy" id="434234"/>
    <lineage>
        <taxon>Eukaryota</taxon>
        <taxon>Viridiplantae</taxon>
        <taxon>Streptophyta</taxon>
        <taxon>Embryophyta</taxon>
        <taxon>Tracheophyta</taxon>
        <taxon>Spermatophyta</taxon>
        <taxon>Magnoliopsida</taxon>
        <taxon>eudicotyledons</taxon>
        <taxon>Gunneridae</taxon>
        <taxon>Pentapetalae</taxon>
        <taxon>rosids</taxon>
        <taxon>malvids</taxon>
        <taxon>Sapindales</taxon>
        <taxon>Anacardiaceae</taxon>
        <taxon>Pistacia</taxon>
    </lineage>
</organism>
<reference evidence="2" key="1">
    <citation type="journal article" date="2023" name="G3 (Bethesda)">
        <title>Genome assembly and association tests identify interacting loci associated with vigor, precocity, and sex in interspecific pistachio rootstocks.</title>
        <authorList>
            <person name="Palmer W."/>
            <person name="Jacygrad E."/>
            <person name="Sagayaradj S."/>
            <person name="Cavanaugh K."/>
            <person name="Han R."/>
            <person name="Bertier L."/>
            <person name="Beede B."/>
            <person name="Kafkas S."/>
            <person name="Golino D."/>
            <person name="Preece J."/>
            <person name="Michelmore R."/>
        </authorList>
    </citation>
    <scope>NUCLEOTIDE SEQUENCE [LARGE SCALE GENOMIC DNA]</scope>
</reference>
<comment type="caution">
    <text evidence="1">The sequence shown here is derived from an EMBL/GenBank/DDBJ whole genome shotgun (WGS) entry which is preliminary data.</text>
</comment>
<sequence>MKLLELEENEEASACRKKLAKLLELEEDDEAATYWKKMTNDVDASLKNDDDDDSSSLKSSLDSFFSDVGASPKNNDSSSSKQSSLDSFFSDVRASLRKPSQMQQQQNATGSPFSRAAPSKSASPDEVRKNLSEFRQRSAVPPPPGPNSSYSDSQPRGKLSFEAIRESLRNMRPNGSSDSSVNRNVAVDSLSLSAFKSSLKLKPQDGSTVIGGTQELPASVFGREMREESSGDRQAMRTEFVKIYSYGELGDKLKKLRGRDGLEDFRWRS</sequence>
<protein>
    <submittedName>
        <fullName evidence="1">Uncharacterized protein</fullName>
    </submittedName>
</protein>
<proteinExistence type="predicted"/>